<dbReference type="InterPro" id="IPR023346">
    <property type="entry name" value="Lysozyme-like_dom_sf"/>
</dbReference>
<proteinExistence type="predicted"/>
<gene>
    <name evidence="3" type="ORF">QNA08_05515</name>
</gene>
<reference evidence="3 4" key="1">
    <citation type="submission" date="2023-05" db="EMBL/GenBank/DDBJ databases">
        <title>Chelatococcus sp. nov., a moderately thermophilic bacterium isolated from hot spring microbial mat.</title>
        <authorList>
            <person name="Hu C.-J."/>
            <person name="Li W.-J."/>
        </authorList>
    </citation>
    <scope>NUCLEOTIDE SEQUENCE [LARGE SCALE GENOMIC DNA]</scope>
    <source>
        <strain evidence="3 4">SYSU G07232</strain>
    </source>
</reference>
<dbReference type="EMBL" id="JASJEV010000002">
    <property type="protein sequence ID" value="MDJ1157688.1"/>
    <property type="molecule type" value="Genomic_DNA"/>
</dbReference>
<evidence type="ECO:0000259" key="2">
    <source>
        <dbReference type="Pfam" id="PF13406"/>
    </source>
</evidence>
<dbReference type="PANTHER" id="PTHR30163:SF8">
    <property type="entry name" value="LYTIC MUREIN TRANSGLYCOSYLASE"/>
    <property type="match status" value="1"/>
</dbReference>
<comment type="caution">
    <text evidence="3">The sequence shown here is derived from an EMBL/GenBank/DDBJ whole genome shotgun (WGS) entry which is preliminary data.</text>
</comment>
<dbReference type="PROSITE" id="PS51257">
    <property type="entry name" value="PROKAR_LIPOPROTEIN"/>
    <property type="match status" value="1"/>
</dbReference>
<dbReference type="PANTHER" id="PTHR30163">
    <property type="entry name" value="MEMBRANE-BOUND LYTIC MUREIN TRANSGLYCOSYLASE B"/>
    <property type="match status" value="1"/>
</dbReference>
<name>A0ABT7AEB7_9HYPH</name>
<dbReference type="Gene3D" id="1.10.530.10">
    <property type="match status" value="2"/>
</dbReference>
<organism evidence="3 4">
    <name type="scientific">Chelatococcus albus</name>
    <dbReference type="NCBI Taxonomy" id="3047466"/>
    <lineage>
        <taxon>Bacteria</taxon>
        <taxon>Pseudomonadati</taxon>
        <taxon>Pseudomonadota</taxon>
        <taxon>Alphaproteobacteria</taxon>
        <taxon>Hyphomicrobiales</taxon>
        <taxon>Chelatococcaceae</taxon>
        <taxon>Chelatococcus</taxon>
    </lineage>
</organism>
<dbReference type="InterPro" id="IPR043426">
    <property type="entry name" value="MltB-like"/>
</dbReference>
<dbReference type="Proteomes" id="UP001321492">
    <property type="component" value="Unassembled WGS sequence"/>
</dbReference>
<protein>
    <submittedName>
        <fullName evidence="3">Lytic murein transglycosylase</fullName>
    </submittedName>
</protein>
<dbReference type="RefSeq" id="WP_283739665.1">
    <property type="nucleotide sequence ID" value="NZ_JASJEV010000002.1"/>
</dbReference>
<feature type="signal peptide" evidence="1">
    <location>
        <begin position="1"/>
        <end position="27"/>
    </location>
</feature>
<dbReference type="NCBIfam" id="TIGR02283">
    <property type="entry name" value="MltB_2"/>
    <property type="match status" value="1"/>
</dbReference>
<dbReference type="Gene3D" id="1.10.8.350">
    <property type="entry name" value="Bacterial muramidase"/>
    <property type="match status" value="1"/>
</dbReference>
<dbReference type="InterPro" id="IPR011970">
    <property type="entry name" value="MltB_2"/>
</dbReference>
<feature type="domain" description="Transglycosylase SLT" evidence="2">
    <location>
        <begin position="39"/>
        <end position="245"/>
    </location>
</feature>
<feature type="chain" id="PRO_5046941743" evidence="1">
    <location>
        <begin position="28"/>
        <end position="289"/>
    </location>
</feature>
<evidence type="ECO:0000313" key="3">
    <source>
        <dbReference type="EMBL" id="MDJ1157688.1"/>
    </source>
</evidence>
<keyword evidence="4" id="KW-1185">Reference proteome</keyword>
<accession>A0ABT7AEB7</accession>
<dbReference type="Pfam" id="PF13406">
    <property type="entry name" value="SLT_2"/>
    <property type="match status" value="1"/>
</dbReference>
<dbReference type="SUPFAM" id="SSF53955">
    <property type="entry name" value="Lysozyme-like"/>
    <property type="match status" value="1"/>
</dbReference>
<dbReference type="CDD" id="cd13399">
    <property type="entry name" value="Slt35-like"/>
    <property type="match status" value="1"/>
</dbReference>
<dbReference type="InterPro" id="IPR031304">
    <property type="entry name" value="SLT_2"/>
</dbReference>
<sequence length="289" mass="31380">MGRVSRIAFAFAIVLAAALVGASTSSAASSAASCRAESFDVWLDDFREEAAAQGISRRAISAALTGIAYDAEVVARDRAQGVFKQSFAQFAGRMISPYRVQKGASLLQRHAAVLDQVERRFGVPAPVVVAIWGLETDFGANRGNVPTLTALASLAYDCRRSAMFTNELLDALRVVDRGDLSPAEMRGAWHGELGQTQFLPSSYVRFAVDFDGDGRADLIRSAPDVFASTANYLKGYGWRRGEAWDEGTANFEVIRQWNRSAVYARTVAAFAARLADGRTAERDGKRRLP</sequence>
<evidence type="ECO:0000256" key="1">
    <source>
        <dbReference type="SAM" id="SignalP"/>
    </source>
</evidence>
<evidence type="ECO:0000313" key="4">
    <source>
        <dbReference type="Proteomes" id="UP001321492"/>
    </source>
</evidence>
<keyword evidence="1" id="KW-0732">Signal</keyword>